<dbReference type="EMBL" id="LAZR01000822">
    <property type="protein sequence ID" value="KKN57043.1"/>
    <property type="molecule type" value="Genomic_DNA"/>
</dbReference>
<proteinExistence type="predicted"/>
<accession>A0A0F9UTT2</accession>
<evidence type="ECO:0000313" key="1">
    <source>
        <dbReference type="EMBL" id="KKN57043.1"/>
    </source>
</evidence>
<dbReference type="SUPFAM" id="SSF53649">
    <property type="entry name" value="Alkaline phosphatase-like"/>
    <property type="match status" value="1"/>
</dbReference>
<sequence length="77" mass="9139">MNIFWIVTDSICNYERSDLHSLLPVYNTLKNNKEGFYFEDCISQFPSTNLSLISFLTGRFPYYIFPDYFAQLKTYLA</sequence>
<dbReference type="InterPro" id="IPR017850">
    <property type="entry name" value="Alkaline_phosphatase_core_sf"/>
</dbReference>
<dbReference type="AlphaFoldDB" id="A0A0F9UTT2"/>
<organism evidence="1">
    <name type="scientific">marine sediment metagenome</name>
    <dbReference type="NCBI Taxonomy" id="412755"/>
    <lineage>
        <taxon>unclassified sequences</taxon>
        <taxon>metagenomes</taxon>
        <taxon>ecological metagenomes</taxon>
    </lineage>
</organism>
<dbReference type="Gene3D" id="3.40.720.10">
    <property type="entry name" value="Alkaline Phosphatase, subunit A"/>
    <property type="match status" value="1"/>
</dbReference>
<evidence type="ECO:0008006" key="2">
    <source>
        <dbReference type="Google" id="ProtNLM"/>
    </source>
</evidence>
<protein>
    <recommendedName>
        <fullName evidence="2">Sulfatase N-terminal domain-containing protein</fullName>
    </recommendedName>
</protein>
<gene>
    <name evidence="1" type="ORF">LCGC14_0566250</name>
</gene>
<comment type="caution">
    <text evidence="1">The sequence shown here is derived from an EMBL/GenBank/DDBJ whole genome shotgun (WGS) entry which is preliminary data.</text>
</comment>
<reference evidence="1" key="1">
    <citation type="journal article" date="2015" name="Nature">
        <title>Complex archaea that bridge the gap between prokaryotes and eukaryotes.</title>
        <authorList>
            <person name="Spang A."/>
            <person name="Saw J.H."/>
            <person name="Jorgensen S.L."/>
            <person name="Zaremba-Niedzwiedzka K."/>
            <person name="Martijn J."/>
            <person name="Lind A.E."/>
            <person name="van Eijk R."/>
            <person name="Schleper C."/>
            <person name="Guy L."/>
            <person name="Ettema T.J."/>
        </authorList>
    </citation>
    <scope>NUCLEOTIDE SEQUENCE</scope>
</reference>
<name>A0A0F9UTT2_9ZZZZ</name>